<reference evidence="3 4" key="1">
    <citation type="submission" date="2015-07" db="EMBL/GenBank/DDBJ databases">
        <title>Emmonsia species relationships and genome sequence.</title>
        <authorList>
            <consortium name="The Broad Institute Genomics Platform"/>
            <person name="Cuomo C.A."/>
            <person name="Munoz J.F."/>
            <person name="Imamovic A."/>
            <person name="Priest M.E."/>
            <person name="Young S."/>
            <person name="Clay O.K."/>
            <person name="McEwen J.G."/>
        </authorList>
    </citation>
    <scope>NUCLEOTIDE SEQUENCE [LARGE SCALE GENOMIC DNA]</scope>
    <source>
        <strain evidence="3 4">UAMH 9510</strain>
    </source>
</reference>
<feature type="chain" id="PRO_5013063350" evidence="2">
    <location>
        <begin position="16"/>
        <end position="146"/>
    </location>
</feature>
<evidence type="ECO:0000256" key="1">
    <source>
        <dbReference type="SAM" id="MobiDB-lite"/>
    </source>
</evidence>
<gene>
    <name evidence="3" type="ORF">AJ78_02744</name>
</gene>
<comment type="caution">
    <text evidence="3">The sequence shown here is derived from an EMBL/GenBank/DDBJ whole genome shotgun (WGS) entry which is preliminary data.</text>
</comment>
<proteinExistence type="predicted"/>
<feature type="region of interest" description="Disordered" evidence="1">
    <location>
        <begin position="62"/>
        <end position="129"/>
    </location>
</feature>
<accession>A0A1J9PM20</accession>
<keyword evidence="4" id="KW-1185">Reference proteome</keyword>
<dbReference type="OrthoDB" id="10622118at2759"/>
<sequence>MKFQIACLILGTAAAAITHQPRAASSVSDQVAGAGLALSFKEVAVADPRKDVDVSARSLGEFGGVFDPIQKDGRDKAKKPEESSDKKSDGSPKSRDNEFVRRKGGRGGGWKKTGGGGGGSGSAAATGPTVPLIGAVGLSAAVALTI</sequence>
<name>A0A1J9PM20_9EURO</name>
<dbReference type="Proteomes" id="UP000182235">
    <property type="component" value="Unassembled WGS sequence"/>
</dbReference>
<evidence type="ECO:0000313" key="4">
    <source>
        <dbReference type="Proteomes" id="UP000182235"/>
    </source>
</evidence>
<dbReference type="EMBL" id="LGRN01000078">
    <property type="protein sequence ID" value="OJD17150.1"/>
    <property type="molecule type" value="Genomic_DNA"/>
</dbReference>
<dbReference type="VEuPathDB" id="FungiDB:AJ78_02744"/>
<feature type="compositionally biased region" description="Basic and acidic residues" evidence="1">
    <location>
        <begin position="69"/>
        <end position="101"/>
    </location>
</feature>
<feature type="signal peptide" evidence="2">
    <location>
        <begin position="1"/>
        <end position="15"/>
    </location>
</feature>
<dbReference type="AlphaFoldDB" id="A0A1J9PM20"/>
<feature type="compositionally biased region" description="Gly residues" evidence="1">
    <location>
        <begin position="106"/>
        <end position="121"/>
    </location>
</feature>
<protein>
    <submittedName>
        <fullName evidence="3">Uncharacterized protein</fullName>
    </submittedName>
</protein>
<evidence type="ECO:0000313" key="3">
    <source>
        <dbReference type="EMBL" id="OJD17150.1"/>
    </source>
</evidence>
<organism evidence="3 4">
    <name type="scientific">Emergomyces pasteurianus Ep9510</name>
    <dbReference type="NCBI Taxonomy" id="1447872"/>
    <lineage>
        <taxon>Eukaryota</taxon>
        <taxon>Fungi</taxon>
        <taxon>Dikarya</taxon>
        <taxon>Ascomycota</taxon>
        <taxon>Pezizomycotina</taxon>
        <taxon>Eurotiomycetes</taxon>
        <taxon>Eurotiomycetidae</taxon>
        <taxon>Onygenales</taxon>
        <taxon>Ajellomycetaceae</taxon>
        <taxon>Emergomyces</taxon>
    </lineage>
</organism>
<keyword evidence="2" id="KW-0732">Signal</keyword>
<evidence type="ECO:0000256" key="2">
    <source>
        <dbReference type="SAM" id="SignalP"/>
    </source>
</evidence>